<dbReference type="Gramene" id="ORUFI06G07800.1">
    <property type="protein sequence ID" value="ORUFI06G07800.1"/>
    <property type="gene ID" value="ORUFI06G07800"/>
</dbReference>
<dbReference type="Proteomes" id="UP000008022">
    <property type="component" value="Unassembled WGS sequence"/>
</dbReference>
<name>A0A0E0PV62_ORYRU</name>
<proteinExistence type="predicted"/>
<organism evidence="2 3">
    <name type="scientific">Oryza rufipogon</name>
    <name type="common">Brownbeard rice</name>
    <name type="synonym">Asian wild rice</name>
    <dbReference type="NCBI Taxonomy" id="4529"/>
    <lineage>
        <taxon>Eukaryota</taxon>
        <taxon>Viridiplantae</taxon>
        <taxon>Streptophyta</taxon>
        <taxon>Embryophyta</taxon>
        <taxon>Tracheophyta</taxon>
        <taxon>Spermatophyta</taxon>
        <taxon>Magnoliopsida</taxon>
        <taxon>Liliopsida</taxon>
        <taxon>Poales</taxon>
        <taxon>Poaceae</taxon>
        <taxon>BOP clade</taxon>
        <taxon>Oryzoideae</taxon>
        <taxon>Oryzeae</taxon>
        <taxon>Oryzinae</taxon>
        <taxon>Oryza</taxon>
    </lineage>
</organism>
<reference evidence="3" key="1">
    <citation type="submission" date="2013-06" db="EMBL/GenBank/DDBJ databases">
        <authorList>
            <person name="Zhao Q."/>
        </authorList>
    </citation>
    <scope>NUCLEOTIDE SEQUENCE</scope>
    <source>
        <strain evidence="3">cv. W1943</strain>
    </source>
</reference>
<reference evidence="2" key="2">
    <citation type="submission" date="2015-06" db="UniProtKB">
        <authorList>
            <consortium name="EnsemblPlants"/>
        </authorList>
    </citation>
    <scope>IDENTIFICATION</scope>
</reference>
<accession>A0A0E0PV62</accession>
<protein>
    <submittedName>
        <fullName evidence="2">Uncharacterized protein</fullName>
    </submittedName>
</protein>
<evidence type="ECO:0000256" key="1">
    <source>
        <dbReference type="SAM" id="MobiDB-lite"/>
    </source>
</evidence>
<dbReference type="HOGENOM" id="CLU_2578050_0_0_1"/>
<keyword evidence="3" id="KW-1185">Reference proteome</keyword>
<dbReference type="EnsemblPlants" id="ORUFI06G07800.1">
    <property type="protein sequence ID" value="ORUFI06G07800.1"/>
    <property type="gene ID" value="ORUFI06G07800"/>
</dbReference>
<dbReference type="AlphaFoldDB" id="A0A0E0PV62"/>
<evidence type="ECO:0000313" key="3">
    <source>
        <dbReference type="Proteomes" id="UP000008022"/>
    </source>
</evidence>
<evidence type="ECO:0000313" key="2">
    <source>
        <dbReference type="EnsemblPlants" id="ORUFI06G07800.1"/>
    </source>
</evidence>
<feature type="region of interest" description="Disordered" evidence="1">
    <location>
        <begin position="62"/>
        <end position="81"/>
    </location>
</feature>
<sequence>MIQDGQRARPARPSRWLLGRAQPCLGRAVPAHGLPLPPRHGPPAVGPCRAGPKAWPCCRPNVPVEGPKHGPSKNIASEGQH</sequence>